<keyword evidence="3" id="KW-0378">Hydrolase</keyword>
<dbReference type="InterPro" id="IPR020891">
    <property type="entry name" value="UPF0758_CS"/>
</dbReference>
<protein>
    <recommendedName>
        <fullName evidence="6">MPN domain-containing protein</fullName>
    </recommendedName>
</protein>
<evidence type="ECO:0000313" key="7">
    <source>
        <dbReference type="EMBL" id="THV61475.1"/>
    </source>
</evidence>
<evidence type="ECO:0000256" key="2">
    <source>
        <dbReference type="ARBA" id="ARBA00022723"/>
    </source>
</evidence>
<accession>A0A4S8RW36</accession>
<dbReference type="InterPro" id="IPR001405">
    <property type="entry name" value="UPF0758"/>
</dbReference>
<dbReference type="PANTHER" id="PTHR30471">
    <property type="entry name" value="DNA REPAIR PROTEIN RADC"/>
    <property type="match status" value="1"/>
</dbReference>
<evidence type="ECO:0000256" key="1">
    <source>
        <dbReference type="ARBA" id="ARBA00022670"/>
    </source>
</evidence>
<comment type="caution">
    <text evidence="7">The sequence shown here is derived from an EMBL/GenBank/DDBJ whole genome shotgun (WGS) entry which is preliminary data.</text>
</comment>
<dbReference type="Gene3D" id="3.40.140.10">
    <property type="entry name" value="Cytidine Deaminase, domain 2"/>
    <property type="match status" value="1"/>
</dbReference>
<dbReference type="GO" id="GO:0046872">
    <property type="term" value="F:metal ion binding"/>
    <property type="evidence" value="ECO:0007669"/>
    <property type="project" value="UniProtKB-KW"/>
</dbReference>
<dbReference type="PROSITE" id="PS01302">
    <property type="entry name" value="UPF0758"/>
    <property type="match status" value="1"/>
</dbReference>
<dbReference type="EMBL" id="SNTZ01000001">
    <property type="protein sequence ID" value="THV61475.1"/>
    <property type="molecule type" value="Genomic_DNA"/>
</dbReference>
<dbReference type="AlphaFoldDB" id="A0A4S8RW36"/>
<reference evidence="7 8" key="1">
    <citation type="submission" date="2019-03" db="EMBL/GenBank/DDBJ databases">
        <title>Muricauda SCR12 sp.nov, a marine bacterium isolated from Pacific Ocean:the Okinawa trough.</title>
        <authorList>
            <person name="Liu L."/>
        </authorList>
    </citation>
    <scope>NUCLEOTIDE SEQUENCE [LARGE SCALE GENOMIC DNA]</scope>
    <source>
        <strain evidence="7 8">SCR12</strain>
    </source>
</reference>
<sequence length="133" mass="15280">MNLDVSENREEHISGTADIARIMQKILWRQNRLHRKKEYFWTIGLNTGNDIEYIELVTIGTSNRNIIKPVEVLSLPVSKKCTKIILCHNHPSGKLEPSEADLEFTEKMKLAAALLEIEVLDHIIITELNYVTI</sequence>
<dbReference type="Pfam" id="PF04002">
    <property type="entry name" value="RadC"/>
    <property type="match status" value="1"/>
</dbReference>
<dbReference type="PANTHER" id="PTHR30471:SF3">
    <property type="entry name" value="UPF0758 PROTEIN YEES-RELATED"/>
    <property type="match status" value="1"/>
</dbReference>
<keyword evidence="8" id="KW-1185">Reference proteome</keyword>
<proteinExistence type="predicted"/>
<evidence type="ECO:0000256" key="4">
    <source>
        <dbReference type="ARBA" id="ARBA00022833"/>
    </source>
</evidence>
<name>A0A4S8RW36_9FLAO</name>
<evidence type="ECO:0000256" key="3">
    <source>
        <dbReference type="ARBA" id="ARBA00022801"/>
    </source>
</evidence>
<dbReference type="InterPro" id="IPR037518">
    <property type="entry name" value="MPN"/>
</dbReference>
<dbReference type="OrthoDB" id="9804482at2"/>
<gene>
    <name evidence="7" type="ORF">EZV76_03870</name>
</gene>
<keyword evidence="4" id="KW-0862">Zinc</keyword>
<organism evidence="7 8">
    <name type="scientific">Flagellimonas alvinocaridis</name>
    <dbReference type="NCBI Taxonomy" id="2530200"/>
    <lineage>
        <taxon>Bacteria</taxon>
        <taxon>Pseudomonadati</taxon>
        <taxon>Bacteroidota</taxon>
        <taxon>Flavobacteriia</taxon>
        <taxon>Flavobacteriales</taxon>
        <taxon>Flavobacteriaceae</taxon>
        <taxon>Flagellimonas</taxon>
    </lineage>
</organism>
<dbReference type="CDD" id="cd08071">
    <property type="entry name" value="MPN_DUF2466"/>
    <property type="match status" value="1"/>
</dbReference>
<dbReference type="InterPro" id="IPR025657">
    <property type="entry name" value="RadC_JAB"/>
</dbReference>
<keyword evidence="2" id="KW-0479">Metal-binding</keyword>
<keyword evidence="5" id="KW-0482">Metalloprotease</keyword>
<evidence type="ECO:0000256" key="5">
    <source>
        <dbReference type="ARBA" id="ARBA00023049"/>
    </source>
</evidence>
<dbReference type="Proteomes" id="UP000310406">
    <property type="component" value="Unassembled WGS sequence"/>
</dbReference>
<feature type="domain" description="MPN" evidence="6">
    <location>
        <begin position="12"/>
        <end position="133"/>
    </location>
</feature>
<dbReference type="GO" id="GO:0006508">
    <property type="term" value="P:proteolysis"/>
    <property type="evidence" value="ECO:0007669"/>
    <property type="project" value="UniProtKB-KW"/>
</dbReference>
<dbReference type="GO" id="GO:0008237">
    <property type="term" value="F:metallopeptidase activity"/>
    <property type="evidence" value="ECO:0007669"/>
    <property type="project" value="UniProtKB-KW"/>
</dbReference>
<dbReference type="PROSITE" id="PS50249">
    <property type="entry name" value="MPN"/>
    <property type="match status" value="1"/>
</dbReference>
<dbReference type="RefSeq" id="WP_136565253.1">
    <property type="nucleotide sequence ID" value="NZ_SNTZ01000001.1"/>
</dbReference>
<evidence type="ECO:0000313" key="8">
    <source>
        <dbReference type="Proteomes" id="UP000310406"/>
    </source>
</evidence>
<evidence type="ECO:0000259" key="6">
    <source>
        <dbReference type="PROSITE" id="PS50249"/>
    </source>
</evidence>
<keyword evidence="1" id="KW-0645">Protease</keyword>